<dbReference type="HOGENOM" id="CLU_525911_0_0_1"/>
<dbReference type="Proteomes" id="UP000054166">
    <property type="component" value="Unassembled WGS sequence"/>
</dbReference>
<reference evidence="3" key="2">
    <citation type="submission" date="2015-01" db="EMBL/GenBank/DDBJ databases">
        <title>Evolutionary Origins and Diversification of the Mycorrhizal Mutualists.</title>
        <authorList>
            <consortium name="DOE Joint Genome Institute"/>
            <consortium name="Mycorrhizal Genomics Consortium"/>
            <person name="Kohler A."/>
            <person name="Kuo A."/>
            <person name="Nagy L.G."/>
            <person name="Floudas D."/>
            <person name="Copeland A."/>
            <person name="Barry K.W."/>
            <person name="Cichocki N."/>
            <person name="Veneault-Fourrey C."/>
            <person name="LaButti K."/>
            <person name="Lindquist E.A."/>
            <person name="Lipzen A."/>
            <person name="Lundell T."/>
            <person name="Morin E."/>
            <person name="Murat C."/>
            <person name="Riley R."/>
            <person name="Ohm R."/>
            <person name="Sun H."/>
            <person name="Tunlid A."/>
            <person name="Henrissat B."/>
            <person name="Grigoriev I.V."/>
            <person name="Hibbett D.S."/>
            <person name="Martin F."/>
        </authorList>
    </citation>
    <scope>NUCLEOTIDE SEQUENCE [LARGE SCALE GENOMIC DNA]</scope>
    <source>
        <strain evidence="3">F 1598</strain>
    </source>
</reference>
<protein>
    <submittedName>
        <fullName evidence="2">Uncharacterized protein</fullName>
    </submittedName>
</protein>
<proteinExistence type="predicted"/>
<keyword evidence="3" id="KW-1185">Reference proteome</keyword>
<feature type="compositionally biased region" description="Pro residues" evidence="1">
    <location>
        <begin position="199"/>
        <end position="208"/>
    </location>
</feature>
<evidence type="ECO:0000256" key="1">
    <source>
        <dbReference type="SAM" id="MobiDB-lite"/>
    </source>
</evidence>
<evidence type="ECO:0000313" key="2">
    <source>
        <dbReference type="EMBL" id="KIM76072.1"/>
    </source>
</evidence>
<feature type="region of interest" description="Disordered" evidence="1">
    <location>
        <begin position="30"/>
        <end position="227"/>
    </location>
</feature>
<dbReference type="AlphaFoldDB" id="A0A0C3BFI7"/>
<accession>A0A0C3BFI7</accession>
<dbReference type="OrthoDB" id="3267863at2759"/>
<organism evidence="2 3">
    <name type="scientific">Piloderma croceum (strain F 1598)</name>
    <dbReference type="NCBI Taxonomy" id="765440"/>
    <lineage>
        <taxon>Eukaryota</taxon>
        <taxon>Fungi</taxon>
        <taxon>Dikarya</taxon>
        <taxon>Basidiomycota</taxon>
        <taxon>Agaricomycotina</taxon>
        <taxon>Agaricomycetes</taxon>
        <taxon>Agaricomycetidae</taxon>
        <taxon>Atheliales</taxon>
        <taxon>Atheliaceae</taxon>
        <taxon>Piloderma</taxon>
    </lineage>
</organism>
<dbReference type="InParanoid" id="A0A0C3BFI7"/>
<sequence>MTEYDYSPAAYDRYMRNQNRVSNWVSHTKAHSRQYSNPFVPSAAGSVRADDDSRTASPAPPLRDREDSQQSSQHSRPRRSRSSGSGTGSAAALIVRPATAQRDVGPQRSRTLDSRDRSAVAAETDSRTTTTGRRRSFSTTHDSSTTTTKPRSRSHHSHSRSHSHSQNQNIPYHYTDPPPPPHHQPHHTHHRSYHQHHQPIPPVPPLPPYASHTPIRSNSIPPKHPGFVYDRRTAHPVHPIHLPAGETYVIVPPGRRVDVVKGGVGGGGVAYPSSPRSPRAKEPLLKRLLGSITFSGNGNGQQDGGRGRTRRRTALNSDLPLTRVDWRNGRFEIGSGTIEPNPTYRLPREVYAAAFDCGLLKILHVDTKRPLSYHRVDTDPSKTCPVFVISFRSYGRTSQKILQPRLISPHPTQASVWTPSPSSALSLSILGLASLEFVTFSVCDNGVSWVIRPSAVVWIDKDQSIALVGNLGSGLSYTIRSVYWSVTTIQHILLTTIEYHLLPDGDLLFFLTIARALI</sequence>
<feature type="compositionally biased region" description="Basic residues" evidence="1">
    <location>
        <begin position="150"/>
        <end position="163"/>
    </location>
</feature>
<reference evidence="2 3" key="1">
    <citation type="submission" date="2014-04" db="EMBL/GenBank/DDBJ databases">
        <authorList>
            <consortium name="DOE Joint Genome Institute"/>
            <person name="Kuo A."/>
            <person name="Tarkka M."/>
            <person name="Buscot F."/>
            <person name="Kohler A."/>
            <person name="Nagy L.G."/>
            <person name="Floudas D."/>
            <person name="Copeland A."/>
            <person name="Barry K.W."/>
            <person name="Cichocki N."/>
            <person name="Veneault-Fourrey C."/>
            <person name="LaButti K."/>
            <person name="Lindquist E.A."/>
            <person name="Lipzen A."/>
            <person name="Lundell T."/>
            <person name="Morin E."/>
            <person name="Murat C."/>
            <person name="Sun H."/>
            <person name="Tunlid A."/>
            <person name="Henrissat B."/>
            <person name="Grigoriev I.V."/>
            <person name="Hibbett D.S."/>
            <person name="Martin F."/>
            <person name="Nordberg H.P."/>
            <person name="Cantor M.N."/>
            <person name="Hua S.X."/>
        </authorList>
    </citation>
    <scope>NUCLEOTIDE SEQUENCE [LARGE SCALE GENOMIC DNA]</scope>
    <source>
        <strain evidence="2 3">F 1598</strain>
    </source>
</reference>
<evidence type="ECO:0000313" key="3">
    <source>
        <dbReference type="Proteomes" id="UP000054166"/>
    </source>
</evidence>
<feature type="compositionally biased region" description="Basic residues" evidence="1">
    <location>
        <begin position="183"/>
        <end position="197"/>
    </location>
</feature>
<dbReference type="EMBL" id="KN833039">
    <property type="protein sequence ID" value="KIM76072.1"/>
    <property type="molecule type" value="Genomic_DNA"/>
</dbReference>
<feature type="compositionally biased region" description="Low complexity" evidence="1">
    <location>
        <begin position="127"/>
        <end position="149"/>
    </location>
</feature>
<feature type="region of interest" description="Disordered" evidence="1">
    <location>
        <begin position="291"/>
        <end position="310"/>
    </location>
</feature>
<gene>
    <name evidence="2" type="ORF">PILCRDRAFT_13099</name>
</gene>
<name>A0A0C3BFI7_PILCF</name>